<evidence type="ECO:0000256" key="4">
    <source>
        <dbReference type="ARBA" id="ARBA00023125"/>
    </source>
</evidence>
<dbReference type="SMART" id="SM00862">
    <property type="entry name" value="Trans_reg_C"/>
    <property type="match status" value="1"/>
</dbReference>
<dbReference type="Gene3D" id="1.10.10.10">
    <property type="entry name" value="Winged helix-like DNA-binding domain superfamily/Winged helix DNA-binding domain"/>
    <property type="match status" value="1"/>
</dbReference>
<evidence type="ECO:0000256" key="6">
    <source>
        <dbReference type="PROSITE-ProRule" id="PRU01091"/>
    </source>
</evidence>
<dbReference type="OrthoDB" id="54343at2"/>
<evidence type="ECO:0000256" key="3">
    <source>
        <dbReference type="ARBA" id="ARBA00023015"/>
    </source>
</evidence>
<protein>
    <submittedName>
        <fullName evidence="8">Chemotaxis protein CheY</fullName>
    </submittedName>
</protein>
<evidence type="ECO:0000256" key="1">
    <source>
        <dbReference type="ARBA" id="ARBA00022553"/>
    </source>
</evidence>
<reference evidence="8 9" key="1">
    <citation type="submission" date="2014-11" db="EMBL/GenBank/DDBJ databases">
        <title>Draft Genome Sequences of Paenibacillus polymyxa NRRL B-30509 and Paenibacillus terrae NRRL B-30644, Strains from a Poultry Environment that Produce Tridecaptin A and Paenicidins.</title>
        <authorList>
            <person name="van Belkum M.J."/>
            <person name="Lohans C.T."/>
            <person name="Vederas J.C."/>
        </authorList>
    </citation>
    <scope>NUCLEOTIDE SEQUENCE [LARGE SCALE GENOMIC DNA]</scope>
    <source>
        <strain evidence="8 9">NRRL B-30644</strain>
    </source>
</reference>
<dbReference type="PANTHER" id="PTHR48111">
    <property type="entry name" value="REGULATOR OF RPOS"/>
    <property type="match status" value="1"/>
</dbReference>
<evidence type="ECO:0000313" key="9">
    <source>
        <dbReference type="Proteomes" id="UP000032534"/>
    </source>
</evidence>
<sequence>MIRLQFDADGYSVICSADRVMLLAKEFALLRFLYDNRNQVFTREQLLDRVWPLEYPVERTVDDHIYRLRKKLKPWNALRIHTVRGYGYSLTLTGVQRQNHPSLRDQEVQDAVHGLFRKYQLLGQGNSIVALAAQQEQMGFELSPFYQMYTRFVQADILWFLEREDFAPKDRLYWMLLLYIGTAGVTDQKLALCEQVLSSGLLSAEQERELRILNILEAYVENGQPERALERLPLTFAVMERDELDKFVMPVALMEMYMHLAANRMEEARVLSVRLEGMLSEAPYLRELGRYRMMQGFMLLLTGGVNEAERLLDEGLNTLDMAKQELLKIKAVCQIRGFLKRYGAFPALEEKYATQYERLDRDNGLTMHRLALRRWLEQTLSAV</sequence>
<dbReference type="Pfam" id="PF00486">
    <property type="entry name" value="Trans_reg_C"/>
    <property type="match status" value="1"/>
</dbReference>
<keyword evidence="4 6" id="KW-0238">DNA-binding</keyword>
<dbReference type="RefSeq" id="WP_044644322.1">
    <property type="nucleotide sequence ID" value="NZ_JTHP01000001.1"/>
</dbReference>
<dbReference type="CDD" id="cd00383">
    <property type="entry name" value="trans_reg_C"/>
    <property type="match status" value="1"/>
</dbReference>
<gene>
    <name evidence="8" type="ORF">QD47_00840</name>
</gene>
<dbReference type="GO" id="GO:0000156">
    <property type="term" value="F:phosphorelay response regulator activity"/>
    <property type="evidence" value="ECO:0007669"/>
    <property type="project" value="TreeGrafter"/>
</dbReference>
<evidence type="ECO:0000313" key="8">
    <source>
        <dbReference type="EMBL" id="KJD47531.1"/>
    </source>
</evidence>
<evidence type="ECO:0000259" key="7">
    <source>
        <dbReference type="PROSITE" id="PS51755"/>
    </source>
</evidence>
<evidence type="ECO:0000256" key="2">
    <source>
        <dbReference type="ARBA" id="ARBA00023012"/>
    </source>
</evidence>
<dbReference type="InterPro" id="IPR039420">
    <property type="entry name" value="WalR-like"/>
</dbReference>
<dbReference type="InterPro" id="IPR001867">
    <property type="entry name" value="OmpR/PhoB-type_DNA-bd"/>
</dbReference>
<feature type="DNA-binding region" description="OmpR/PhoB-type" evidence="6">
    <location>
        <begin position="1"/>
        <end position="92"/>
    </location>
</feature>
<dbReference type="PANTHER" id="PTHR48111:SF40">
    <property type="entry name" value="PHOSPHATE REGULON TRANSCRIPTIONAL REGULATORY PROTEIN PHOB"/>
    <property type="match status" value="1"/>
</dbReference>
<dbReference type="Proteomes" id="UP000032534">
    <property type="component" value="Unassembled WGS sequence"/>
</dbReference>
<keyword evidence="3" id="KW-0805">Transcription regulation</keyword>
<dbReference type="PROSITE" id="PS51755">
    <property type="entry name" value="OMPR_PHOB"/>
    <property type="match status" value="1"/>
</dbReference>
<dbReference type="PATRIC" id="fig|159743.3.peg.195"/>
<evidence type="ECO:0000256" key="5">
    <source>
        <dbReference type="ARBA" id="ARBA00023163"/>
    </source>
</evidence>
<keyword evidence="1" id="KW-0597">Phosphoprotein</keyword>
<dbReference type="InterPro" id="IPR036388">
    <property type="entry name" value="WH-like_DNA-bd_sf"/>
</dbReference>
<keyword evidence="2" id="KW-0902">Two-component regulatory system</keyword>
<feature type="domain" description="OmpR/PhoB-type" evidence="7">
    <location>
        <begin position="1"/>
        <end position="92"/>
    </location>
</feature>
<dbReference type="InterPro" id="IPR016032">
    <property type="entry name" value="Sig_transdc_resp-reg_C-effctor"/>
</dbReference>
<dbReference type="GO" id="GO:0006355">
    <property type="term" value="P:regulation of DNA-templated transcription"/>
    <property type="evidence" value="ECO:0007669"/>
    <property type="project" value="InterPro"/>
</dbReference>
<organism evidence="8 9">
    <name type="scientific">Paenibacillus terrae</name>
    <dbReference type="NCBI Taxonomy" id="159743"/>
    <lineage>
        <taxon>Bacteria</taxon>
        <taxon>Bacillati</taxon>
        <taxon>Bacillota</taxon>
        <taxon>Bacilli</taxon>
        <taxon>Bacillales</taxon>
        <taxon>Paenibacillaceae</taxon>
        <taxon>Paenibacillus</taxon>
    </lineage>
</organism>
<dbReference type="GO" id="GO:0005829">
    <property type="term" value="C:cytosol"/>
    <property type="evidence" value="ECO:0007669"/>
    <property type="project" value="TreeGrafter"/>
</dbReference>
<comment type="caution">
    <text evidence="8">The sequence shown here is derived from an EMBL/GenBank/DDBJ whole genome shotgun (WGS) entry which is preliminary data.</text>
</comment>
<dbReference type="GO" id="GO:0000976">
    <property type="term" value="F:transcription cis-regulatory region binding"/>
    <property type="evidence" value="ECO:0007669"/>
    <property type="project" value="TreeGrafter"/>
</dbReference>
<keyword evidence="5" id="KW-0804">Transcription</keyword>
<dbReference type="EMBL" id="JTHP01000001">
    <property type="protein sequence ID" value="KJD47531.1"/>
    <property type="molecule type" value="Genomic_DNA"/>
</dbReference>
<name>A0A0D7X7Y7_9BACL</name>
<dbReference type="AlphaFoldDB" id="A0A0D7X7Y7"/>
<dbReference type="SUPFAM" id="SSF46894">
    <property type="entry name" value="C-terminal effector domain of the bipartite response regulators"/>
    <property type="match status" value="1"/>
</dbReference>
<dbReference type="GO" id="GO:0032993">
    <property type="term" value="C:protein-DNA complex"/>
    <property type="evidence" value="ECO:0007669"/>
    <property type="project" value="TreeGrafter"/>
</dbReference>
<keyword evidence="9" id="KW-1185">Reference proteome</keyword>
<accession>A0A0D7X7Y7</accession>
<proteinExistence type="predicted"/>